<comment type="subcellular location">
    <subcellularLocation>
        <location evidence="1">Membrane</location>
    </subcellularLocation>
</comment>
<evidence type="ECO:0000256" key="3">
    <source>
        <dbReference type="ARBA" id="ARBA00022989"/>
    </source>
</evidence>
<reference evidence="6" key="1">
    <citation type="journal article" date="2023" name="PLoS Negl. Trop. Dis.">
        <title>A genome sequence for Biomphalaria pfeifferi, the major vector snail for the human-infecting parasite Schistosoma mansoni.</title>
        <authorList>
            <person name="Bu L."/>
            <person name="Lu L."/>
            <person name="Laidemitt M.R."/>
            <person name="Zhang S.M."/>
            <person name="Mutuku M."/>
            <person name="Mkoji G."/>
            <person name="Steinauer M."/>
            <person name="Loker E.S."/>
        </authorList>
    </citation>
    <scope>NUCLEOTIDE SEQUENCE</scope>
    <source>
        <strain evidence="6">KasaAsao</strain>
    </source>
</reference>
<proteinExistence type="predicted"/>
<protein>
    <submittedName>
        <fullName evidence="6">Atrial natriuretic peptide receptor 1</fullName>
    </submittedName>
</protein>
<dbReference type="Proteomes" id="UP001233172">
    <property type="component" value="Unassembled WGS sequence"/>
</dbReference>
<organism evidence="6 7">
    <name type="scientific">Biomphalaria pfeifferi</name>
    <name type="common">Bloodfluke planorb</name>
    <name type="synonym">Freshwater snail</name>
    <dbReference type="NCBI Taxonomy" id="112525"/>
    <lineage>
        <taxon>Eukaryota</taxon>
        <taxon>Metazoa</taxon>
        <taxon>Spiralia</taxon>
        <taxon>Lophotrochozoa</taxon>
        <taxon>Mollusca</taxon>
        <taxon>Gastropoda</taxon>
        <taxon>Heterobranchia</taxon>
        <taxon>Euthyneura</taxon>
        <taxon>Panpulmonata</taxon>
        <taxon>Hygrophila</taxon>
        <taxon>Lymnaeoidea</taxon>
        <taxon>Planorbidae</taxon>
        <taxon>Biomphalaria</taxon>
    </lineage>
</organism>
<sequence length="159" mass="17883">TSVSFKSMAGFLQDVMSHFGWTHIVFVTFNSRVWLETEAEILTELSDSALVTQTLNIDSSDWQNLTSQLQKVGANQYRYINIPITTGQLDRVLSDSTSNHGFLLFPIIFLLLMDGSDVLKLMKAANELKLMDGEHVFVSVDYSNLGKRVRNALSDVYVT</sequence>
<dbReference type="InterPro" id="IPR028082">
    <property type="entry name" value="Peripla_BP_I"/>
</dbReference>
<keyword evidence="6" id="KW-0675">Receptor</keyword>
<feature type="non-terminal residue" evidence="6">
    <location>
        <position position="1"/>
    </location>
</feature>
<keyword evidence="4" id="KW-0472">Membrane</keyword>
<feature type="domain" description="Receptor ligand binding region" evidence="5">
    <location>
        <begin position="4"/>
        <end position="141"/>
    </location>
</feature>
<name>A0AAD8AXK9_BIOPF</name>
<gene>
    <name evidence="6" type="ORF">Bpfe_027695</name>
</gene>
<evidence type="ECO:0000256" key="2">
    <source>
        <dbReference type="ARBA" id="ARBA00022692"/>
    </source>
</evidence>
<evidence type="ECO:0000313" key="6">
    <source>
        <dbReference type="EMBL" id="KAK0042855.1"/>
    </source>
</evidence>
<evidence type="ECO:0000259" key="5">
    <source>
        <dbReference type="Pfam" id="PF01094"/>
    </source>
</evidence>
<comment type="caution">
    <text evidence="6">The sequence shown here is derived from an EMBL/GenBank/DDBJ whole genome shotgun (WGS) entry which is preliminary data.</text>
</comment>
<dbReference type="EMBL" id="JASAOG010000230">
    <property type="protein sequence ID" value="KAK0042855.1"/>
    <property type="molecule type" value="Genomic_DNA"/>
</dbReference>
<evidence type="ECO:0000256" key="4">
    <source>
        <dbReference type="ARBA" id="ARBA00023136"/>
    </source>
</evidence>
<keyword evidence="3" id="KW-1133">Transmembrane helix</keyword>
<dbReference type="InterPro" id="IPR001828">
    <property type="entry name" value="ANF_lig-bd_rcpt"/>
</dbReference>
<dbReference type="GO" id="GO:0016020">
    <property type="term" value="C:membrane"/>
    <property type="evidence" value="ECO:0007669"/>
    <property type="project" value="UniProtKB-SubCell"/>
</dbReference>
<accession>A0AAD8AXK9</accession>
<reference evidence="6" key="2">
    <citation type="submission" date="2023-04" db="EMBL/GenBank/DDBJ databases">
        <authorList>
            <person name="Bu L."/>
            <person name="Lu L."/>
            <person name="Laidemitt M.R."/>
            <person name="Zhang S.M."/>
            <person name="Mutuku M."/>
            <person name="Mkoji G."/>
            <person name="Steinauer M."/>
            <person name="Loker E.S."/>
        </authorList>
    </citation>
    <scope>NUCLEOTIDE SEQUENCE</scope>
    <source>
        <strain evidence="6">KasaAsao</strain>
        <tissue evidence="6">Whole Snail</tissue>
    </source>
</reference>
<keyword evidence="2" id="KW-0812">Transmembrane</keyword>
<dbReference type="SUPFAM" id="SSF53822">
    <property type="entry name" value="Periplasmic binding protein-like I"/>
    <property type="match status" value="1"/>
</dbReference>
<keyword evidence="7" id="KW-1185">Reference proteome</keyword>
<dbReference type="Gene3D" id="3.40.50.2300">
    <property type="match status" value="1"/>
</dbReference>
<dbReference type="Pfam" id="PF01094">
    <property type="entry name" value="ANF_receptor"/>
    <property type="match status" value="1"/>
</dbReference>
<evidence type="ECO:0000313" key="7">
    <source>
        <dbReference type="Proteomes" id="UP001233172"/>
    </source>
</evidence>
<dbReference type="AlphaFoldDB" id="A0AAD8AXK9"/>
<evidence type="ECO:0000256" key="1">
    <source>
        <dbReference type="ARBA" id="ARBA00004370"/>
    </source>
</evidence>
<feature type="non-terminal residue" evidence="6">
    <location>
        <position position="159"/>
    </location>
</feature>